<proteinExistence type="inferred from homology"/>
<dbReference type="AlphaFoldDB" id="A0AAV2I651"/>
<protein>
    <recommendedName>
        <fullName evidence="2">Wiskott-Aldrich syndrome protein family member</fullName>
        <shortName evidence="2">WASP family protein member</shortName>
    </recommendedName>
</protein>
<keyword evidence="5" id="KW-1185">Reference proteome</keyword>
<feature type="region of interest" description="Disordered" evidence="3">
    <location>
        <begin position="574"/>
        <end position="594"/>
    </location>
</feature>
<dbReference type="GO" id="GO:0071933">
    <property type="term" value="F:Arp2/3 complex binding"/>
    <property type="evidence" value="ECO:0007669"/>
    <property type="project" value="TreeGrafter"/>
</dbReference>
<feature type="compositionally biased region" description="Pro residues" evidence="3">
    <location>
        <begin position="356"/>
        <end position="382"/>
    </location>
</feature>
<evidence type="ECO:0000256" key="3">
    <source>
        <dbReference type="SAM" id="MobiDB-lite"/>
    </source>
</evidence>
<evidence type="ECO:0000256" key="2">
    <source>
        <dbReference type="RuleBase" id="RU367034"/>
    </source>
</evidence>
<dbReference type="GO" id="GO:0005856">
    <property type="term" value="C:cytoskeleton"/>
    <property type="evidence" value="ECO:0007669"/>
    <property type="project" value="UniProtKB-SubCell"/>
</dbReference>
<dbReference type="PANTHER" id="PTHR12902:SF1">
    <property type="entry name" value="WISKOTT-ALDRICH SYNDROME PROTEIN FAMILY MEMBER"/>
    <property type="match status" value="1"/>
</dbReference>
<feature type="region of interest" description="Disordered" evidence="3">
    <location>
        <begin position="472"/>
        <end position="522"/>
    </location>
</feature>
<reference evidence="4 5" key="1">
    <citation type="submission" date="2024-04" db="EMBL/GenBank/DDBJ databases">
        <authorList>
            <consortium name="Genoscope - CEA"/>
            <person name="William W."/>
        </authorList>
    </citation>
    <scope>NUCLEOTIDE SEQUENCE [LARGE SCALE GENOMIC DNA]</scope>
</reference>
<dbReference type="PANTHER" id="PTHR12902">
    <property type="entry name" value="WASP-1"/>
    <property type="match status" value="1"/>
</dbReference>
<gene>
    <name evidence="4" type="ORF">GSLYS_00013606001</name>
</gene>
<feature type="compositionally biased region" description="Polar residues" evidence="3">
    <location>
        <begin position="488"/>
        <end position="507"/>
    </location>
</feature>
<evidence type="ECO:0000256" key="1">
    <source>
        <dbReference type="ARBA" id="ARBA00006993"/>
    </source>
</evidence>
<comment type="function">
    <text evidence="2">Downstream effector molecule involved in the transmission of signals from tyrosine kinase receptors and small GTPases to the actin cytoskeleton. Promotes formation of actin filaments. Part of the WAVE complex that regulates lamellipodia formation. The WAVE complex regulates actin filament reorganization via its interaction with the Arp2/3 complex.</text>
</comment>
<comment type="similarity">
    <text evidence="1 2">Belongs to the SCAR/WAVE family.</text>
</comment>
<keyword evidence="2" id="KW-0963">Cytoplasm</keyword>
<dbReference type="GO" id="GO:0034237">
    <property type="term" value="F:protein kinase A regulatory subunit binding"/>
    <property type="evidence" value="ECO:0007669"/>
    <property type="project" value="TreeGrafter"/>
</dbReference>
<feature type="region of interest" description="Disordered" evidence="3">
    <location>
        <begin position="173"/>
        <end position="202"/>
    </location>
</feature>
<keyword evidence="2" id="KW-0009">Actin-binding</keyword>
<dbReference type="Gene3D" id="6.10.280.150">
    <property type="match status" value="2"/>
</dbReference>
<comment type="subunit">
    <text evidence="2">Binds actin and the Arp2/3 complex.</text>
</comment>
<evidence type="ECO:0000313" key="5">
    <source>
        <dbReference type="Proteomes" id="UP001497497"/>
    </source>
</evidence>
<dbReference type="Gene3D" id="1.20.5.340">
    <property type="match status" value="1"/>
</dbReference>
<keyword evidence="2" id="KW-0206">Cytoskeleton</keyword>
<dbReference type="GO" id="GO:0003779">
    <property type="term" value="F:actin binding"/>
    <property type="evidence" value="ECO:0007669"/>
    <property type="project" value="UniProtKB-UniRule"/>
</dbReference>
<comment type="caution">
    <text evidence="4">The sequence shown here is derived from an EMBL/GenBank/DDBJ whole genome shotgun (WGS) entry which is preliminary data.</text>
</comment>
<accession>A0AAV2I651</accession>
<dbReference type="GO" id="GO:0031209">
    <property type="term" value="C:SCAR complex"/>
    <property type="evidence" value="ECO:0007669"/>
    <property type="project" value="TreeGrafter"/>
</dbReference>
<dbReference type="Proteomes" id="UP001497497">
    <property type="component" value="Unassembled WGS sequence"/>
</dbReference>
<dbReference type="InterPro" id="IPR028288">
    <property type="entry name" value="SCAR/WAVE_fam"/>
</dbReference>
<comment type="subcellular location">
    <subcellularLocation>
        <location evidence="2">Cytoplasm</location>
        <location evidence="2">Cytoskeleton</location>
    </subcellularLocation>
</comment>
<sequence>MPHIKRIIEPVLVSRRPVNQGVRDDLECITNNTLANIIRELSSLSRHAEDLFRELSMETGAVFRRGTTLQRRIEDVRDKVTQLNPNVDVLNLQDIHLQKPFKSSNKKEQQVLSKSTVPRAILEVYDRCDAPPALDKLDKFREDGKNSMKFYTDPSYFAELWAIEMGKQIQENKKLHDQKRKRGERTQNQRSRPVKPAKPNLRDKYKHLGQGVDLADVKVQISSNHSFDTINMLTSRSFLVIFSTYTLNTKVMISLRQLHLQEQQQQLEEARRQSQQRKQQEHYPPPPDHYKTPVNHHKVDPPANIHDSYVGHEYNHYPAQPNPDPSVGNCAIRTSPDKMANGSTGKKTAPQGHRPNAPPPAPPPQTNRDSLPPPPPSPPPSNYPGFAHNLPNPVPGYQTPRMTKGDSLRDSPKRHHSSLNVSSHLLLFRCVDKFPVEQNRTATSPTPTYQRFLWADPAATATVTSTHRKSYSVSAASTATTPSPAPTNFSERSNETQSLSSGSNSTGVPAEPLRPPIGGDRSALMKEIIQVDLNKRLRKTEERGQKKQAPISAPGTLDVQAIMDKAIEMRRKVIEISDSGGEESDDSDAWGDSD</sequence>
<feature type="compositionally biased region" description="Acidic residues" evidence="3">
    <location>
        <begin position="580"/>
        <end position="594"/>
    </location>
</feature>
<feature type="region of interest" description="Disordered" evidence="3">
    <location>
        <begin position="264"/>
        <end position="417"/>
    </location>
</feature>
<dbReference type="GO" id="GO:0030036">
    <property type="term" value="P:actin cytoskeleton organization"/>
    <property type="evidence" value="ECO:0007669"/>
    <property type="project" value="UniProtKB-UniRule"/>
</dbReference>
<dbReference type="EMBL" id="CAXITT010000359">
    <property type="protein sequence ID" value="CAL1539873.1"/>
    <property type="molecule type" value="Genomic_DNA"/>
</dbReference>
<name>A0AAV2I651_LYMST</name>
<dbReference type="GO" id="GO:2000601">
    <property type="term" value="P:positive regulation of Arp2/3 complex-mediated actin nucleation"/>
    <property type="evidence" value="ECO:0007669"/>
    <property type="project" value="TreeGrafter"/>
</dbReference>
<evidence type="ECO:0000313" key="4">
    <source>
        <dbReference type="EMBL" id="CAL1539873.1"/>
    </source>
</evidence>
<organism evidence="4 5">
    <name type="scientific">Lymnaea stagnalis</name>
    <name type="common">Great pond snail</name>
    <name type="synonym">Helix stagnalis</name>
    <dbReference type="NCBI Taxonomy" id="6523"/>
    <lineage>
        <taxon>Eukaryota</taxon>
        <taxon>Metazoa</taxon>
        <taxon>Spiralia</taxon>
        <taxon>Lophotrochozoa</taxon>
        <taxon>Mollusca</taxon>
        <taxon>Gastropoda</taxon>
        <taxon>Heterobranchia</taxon>
        <taxon>Euthyneura</taxon>
        <taxon>Panpulmonata</taxon>
        <taxon>Hygrophila</taxon>
        <taxon>Lymnaeoidea</taxon>
        <taxon>Lymnaeidae</taxon>
        <taxon>Lymnaea</taxon>
    </lineage>
</organism>